<dbReference type="Gene3D" id="1.10.730.10">
    <property type="entry name" value="Isoleucyl-tRNA Synthetase, Domain 1"/>
    <property type="match status" value="1"/>
</dbReference>
<dbReference type="Pfam" id="PF09334">
    <property type="entry name" value="tRNA-synt_1g"/>
    <property type="match status" value="1"/>
</dbReference>
<reference evidence="14 15" key="1">
    <citation type="journal article" date="2016" name="Nat. Commun.">
        <title>Thousands of microbial genomes shed light on interconnected biogeochemical processes in an aquifer system.</title>
        <authorList>
            <person name="Anantharaman K."/>
            <person name="Brown C.T."/>
            <person name="Hug L.A."/>
            <person name="Sharon I."/>
            <person name="Castelle C.J."/>
            <person name="Probst A.J."/>
            <person name="Thomas B.C."/>
            <person name="Singh A."/>
            <person name="Wilkins M.J."/>
            <person name="Karaoz U."/>
            <person name="Brodie E.L."/>
            <person name="Williams K.H."/>
            <person name="Hubbard S.S."/>
            <person name="Banfield J.F."/>
        </authorList>
    </citation>
    <scope>NUCLEOTIDE SEQUENCE [LARGE SCALE GENOMIC DNA]</scope>
</reference>
<dbReference type="PANTHER" id="PTHR43326:SF1">
    <property type="entry name" value="METHIONINE--TRNA LIGASE, MITOCHONDRIAL"/>
    <property type="match status" value="1"/>
</dbReference>
<dbReference type="GO" id="GO:0006431">
    <property type="term" value="P:methionyl-tRNA aminoacylation"/>
    <property type="evidence" value="ECO:0007669"/>
    <property type="project" value="InterPro"/>
</dbReference>
<dbReference type="PANTHER" id="PTHR43326">
    <property type="entry name" value="METHIONYL-TRNA SYNTHETASE"/>
    <property type="match status" value="1"/>
</dbReference>
<evidence type="ECO:0000256" key="10">
    <source>
        <dbReference type="ARBA" id="ARBA00030904"/>
    </source>
</evidence>
<keyword evidence="5 12" id="KW-0436">Ligase</keyword>
<dbReference type="Proteomes" id="UP000177199">
    <property type="component" value="Unassembled WGS sequence"/>
</dbReference>
<accession>A0A1F7HKQ5</accession>
<evidence type="ECO:0000256" key="8">
    <source>
        <dbReference type="ARBA" id="ARBA00022917"/>
    </source>
</evidence>
<organism evidence="14 15">
    <name type="scientific">Candidatus Roizmanbacteria bacterium RIFCSPHIGHO2_12_FULL_33_9</name>
    <dbReference type="NCBI Taxonomy" id="1802045"/>
    <lineage>
        <taxon>Bacteria</taxon>
        <taxon>Candidatus Roizmaniibacteriota</taxon>
    </lineage>
</organism>
<comment type="caution">
    <text evidence="14">The sequence shown here is derived from an EMBL/GenBank/DDBJ whole genome shotgun (WGS) entry which is preliminary data.</text>
</comment>
<evidence type="ECO:0000256" key="5">
    <source>
        <dbReference type="ARBA" id="ARBA00022598"/>
    </source>
</evidence>
<keyword evidence="8 12" id="KW-0648">Protein biosynthesis</keyword>
<evidence type="ECO:0000313" key="14">
    <source>
        <dbReference type="EMBL" id="OGK31372.1"/>
    </source>
</evidence>
<dbReference type="InterPro" id="IPR023457">
    <property type="entry name" value="Met-tRNA_synth_2"/>
</dbReference>
<comment type="function">
    <text evidence="1">Is required not only for elongation of protein synthesis but also for the initiation of all mRNA translation through initiator tRNA(fMet) aminoacylation.</text>
</comment>
<dbReference type="InterPro" id="IPR014729">
    <property type="entry name" value="Rossmann-like_a/b/a_fold"/>
</dbReference>
<proteinExistence type="inferred from homology"/>
<dbReference type="InterPro" id="IPR033911">
    <property type="entry name" value="MetRS_core"/>
</dbReference>
<evidence type="ECO:0000256" key="7">
    <source>
        <dbReference type="ARBA" id="ARBA00022840"/>
    </source>
</evidence>
<evidence type="ECO:0000256" key="1">
    <source>
        <dbReference type="ARBA" id="ARBA00003314"/>
    </source>
</evidence>
<protein>
    <recommendedName>
        <fullName evidence="3">Methionine--tRNA ligase</fullName>
        <ecNumber evidence="2">6.1.1.10</ecNumber>
    </recommendedName>
    <alternativeName>
        <fullName evidence="10">Methionyl-tRNA synthetase</fullName>
    </alternativeName>
</protein>
<dbReference type="AlphaFoldDB" id="A0A1F7HKQ5"/>
<keyword evidence="6 12" id="KW-0547">Nucleotide-binding</keyword>
<dbReference type="InterPro" id="IPR015413">
    <property type="entry name" value="Methionyl/Leucyl_tRNA_Synth"/>
</dbReference>
<dbReference type="InterPro" id="IPR009080">
    <property type="entry name" value="tRNAsynth_Ia_anticodon-bd"/>
</dbReference>
<evidence type="ECO:0000256" key="6">
    <source>
        <dbReference type="ARBA" id="ARBA00022741"/>
    </source>
</evidence>
<dbReference type="PROSITE" id="PS00178">
    <property type="entry name" value="AA_TRNA_LIGASE_I"/>
    <property type="match status" value="1"/>
</dbReference>
<comment type="similarity">
    <text evidence="12">Belongs to the class-I aminoacyl-tRNA synthetase family.</text>
</comment>
<dbReference type="FunFam" id="2.170.220.10:FF:000001">
    <property type="entry name" value="methionine--tRNA ligase, mitochondrial"/>
    <property type="match status" value="1"/>
</dbReference>
<gene>
    <name evidence="14" type="ORF">A3F29_01425</name>
</gene>
<dbReference type="SUPFAM" id="SSF52374">
    <property type="entry name" value="Nucleotidylyl transferase"/>
    <property type="match status" value="1"/>
</dbReference>
<dbReference type="GO" id="GO:0004825">
    <property type="term" value="F:methionine-tRNA ligase activity"/>
    <property type="evidence" value="ECO:0007669"/>
    <property type="project" value="UniProtKB-EC"/>
</dbReference>
<evidence type="ECO:0000256" key="9">
    <source>
        <dbReference type="ARBA" id="ARBA00023146"/>
    </source>
</evidence>
<dbReference type="PRINTS" id="PR01041">
    <property type="entry name" value="TRNASYNTHMET"/>
</dbReference>
<evidence type="ECO:0000256" key="11">
    <source>
        <dbReference type="ARBA" id="ARBA00047364"/>
    </source>
</evidence>
<dbReference type="EC" id="6.1.1.10" evidence="2"/>
<keyword evidence="4" id="KW-0963">Cytoplasm</keyword>
<dbReference type="GO" id="GO:0005524">
    <property type="term" value="F:ATP binding"/>
    <property type="evidence" value="ECO:0007669"/>
    <property type="project" value="UniProtKB-KW"/>
</dbReference>
<evidence type="ECO:0000256" key="4">
    <source>
        <dbReference type="ARBA" id="ARBA00022490"/>
    </source>
</evidence>
<dbReference type="EMBL" id="MFZV01000007">
    <property type="protein sequence ID" value="OGK31372.1"/>
    <property type="molecule type" value="Genomic_DNA"/>
</dbReference>
<comment type="catalytic activity">
    <reaction evidence="11">
        <text>tRNA(Met) + L-methionine + ATP = L-methionyl-tRNA(Met) + AMP + diphosphate</text>
        <dbReference type="Rhea" id="RHEA:13481"/>
        <dbReference type="Rhea" id="RHEA-COMP:9667"/>
        <dbReference type="Rhea" id="RHEA-COMP:9698"/>
        <dbReference type="ChEBI" id="CHEBI:30616"/>
        <dbReference type="ChEBI" id="CHEBI:33019"/>
        <dbReference type="ChEBI" id="CHEBI:57844"/>
        <dbReference type="ChEBI" id="CHEBI:78442"/>
        <dbReference type="ChEBI" id="CHEBI:78530"/>
        <dbReference type="ChEBI" id="CHEBI:456215"/>
        <dbReference type="EC" id="6.1.1.10"/>
    </reaction>
</comment>
<sequence>MKNNVYVTASIPYVNASPHLGHALEAVQVDVLARHYRKKLGKDSVYLLWGSDENASKNVEAAEKAKSPVQKFVDKHSKEFYNLKDALNLSFDGFIKTSSVKHKKGAQKLWNLCAKDIYKKKYRGLYCTGCENFYRDKEFKNNICPYHNRDLEIFEEENYFFALSKYQKKLIKLIENDEYRIIPDFRKKEILNFIRSGLEDFSISRPQERTGGWGVSVPNDNTQIMYVWFDALTNYITGLGFESNNLLYKNFWSSSKKRIHVVGKDIIKFHAVYWPAMLLSAGINIPTNLFIHGFITISGQKMSKTIGNIIDPVEIQKQYGTDPLRYYLLREIPTVKDGDFSIRRFEELYNADLANTLGNLISRVTNLCEKNKVVFEKDNYELDDNISTLTEKYSFNIALENIWKELSKIDIDINKIAPWNLDGKKAVDYLKNCVLKIRSIVRNLAPYLPETTEKILKSTTGKIKKVNPLFPRI</sequence>
<evidence type="ECO:0000256" key="2">
    <source>
        <dbReference type="ARBA" id="ARBA00012838"/>
    </source>
</evidence>
<dbReference type="Gene3D" id="3.40.50.620">
    <property type="entry name" value="HUPs"/>
    <property type="match status" value="1"/>
</dbReference>
<dbReference type="CDD" id="cd00814">
    <property type="entry name" value="MetRS_core"/>
    <property type="match status" value="1"/>
</dbReference>
<feature type="domain" description="Methionyl/Leucyl tRNA synthetase" evidence="13">
    <location>
        <begin position="140"/>
        <end position="364"/>
    </location>
</feature>
<dbReference type="InterPro" id="IPR014758">
    <property type="entry name" value="Met-tRNA_synth"/>
</dbReference>
<evidence type="ECO:0000259" key="13">
    <source>
        <dbReference type="Pfam" id="PF09334"/>
    </source>
</evidence>
<keyword evidence="7 12" id="KW-0067">ATP-binding</keyword>
<dbReference type="InterPro" id="IPR001412">
    <property type="entry name" value="aa-tRNA-synth_I_CS"/>
</dbReference>
<evidence type="ECO:0000256" key="3">
    <source>
        <dbReference type="ARBA" id="ARBA00018753"/>
    </source>
</evidence>
<dbReference type="NCBIfam" id="TIGR00398">
    <property type="entry name" value="metG"/>
    <property type="match status" value="1"/>
</dbReference>
<name>A0A1F7HKQ5_9BACT</name>
<dbReference type="SUPFAM" id="SSF47323">
    <property type="entry name" value="Anticodon-binding domain of a subclass of class I aminoacyl-tRNA synthetases"/>
    <property type="match status" value="1"/>
</dbReference>
<evidence type="ECO:0000256" key="12">
    <source>
        <dbReference type="RuleBase" id="RU363039"/>
    </source>
</evidence>
<dbReference type="Gene3D" id="2.170.220.10">
    <property type="match status" value="1"/>
</dbReference>
<evidence type="ECO:0000313" key="15">
    <source>
        <dbReference type="Proteomes" id="UP000177199"/>
    </source>
</evidence>
<keyword evidence="9 12" id="KW-0030">Aminoacyl-tRNA synthetase</keyword>